<accession>A0A3E2NGR3</accession>
<sequence>MDEKLLDLLDMALAERFQLSYAALRESDPQSEKLVQELMSLSDSIQNSFEISQGIKDRIEYYLSQNSDLEVTFQKHLYIQGAKDCVAVLRELGVIQ</sequence>
<organism evidence="1 2">
    <name type="scientific">Lacrimispora amygdalina</name>
    <dbReference type="NCBI Taxonomy" id="253257"/>
    <lineage>
        <taxon>Bacteria</taxon>
        <taxon>Bacillati</taxon>
        <taxon>Bacillota</taxon>
        <taxon>Clostridia</taxon>
        <taxon>Lachnospirales</taxon>
        <taxon>Lachnospiraceae</taxon>
        <taxon>Lacrimispora</taxon>
    </lineage>
</organism>
<dbReference type="OrthoDB" id="2067901at2"/>
<evidence type="ECO:0000313" key="1">
    <source>
        <dbReference type="EMBL" id="RFZ80196.1"/>
    </source>
</evidence>
<protein>
    <submittedName>
        <fullName evidence="1">Uncharacterized protein</fullName>
    </submittedName>
</protein>
<reference evidence="1 2" key="1">
    <citation type="submission" date="2018-07" db="EMBL/GenBank/DDBJ databases">
        <title>New species, Clostridium PI-S10-A1B.</title>
        <authorList>
            <person name="Krishna G."/>
            <person name="Summeta K."/>
            <person name="Shikha S."/>
            <person name="Prabhu P.B."/>
            <person name="Suresh K."/>
        </authorList>
    </citation>
    <scope>NUCLEOTIDE SEQUENCE [LARGE SCALE GENOMIC DNA]</scope>
    <source>
        <strain evidence="1 2">PI-S10-A1B</strain>
    </source>
</reference>
<dbReference type="Proteomes" id="UP000260680">
    <property type="component" value="Unassembled WGS sequence"/>
</dbReference>
<evidence type="ECO:0000313" key="2">
    <source>
        <dbReference type="Proteomes" id="UP000260680"/>
    </source>
</evidence>
<name>A0A3E2NGR3_9FIRM</name>
<gene>
    <name evidence="1" type="ORF">DS742_04285</name>
</gene>
<proteinExistence type="predicted"/>
<dbReference type="RefSeq" id="WP_117415781.1">
    <property type="nucleotide sequence ID" value="NZ_QOHO01000013.1"/>
</dbReference>
<comment type="caution">
    <text evidence="1">The sequence shown here is derived from an EMBL/GenBank/DDBJ whole genome shotgun (WGS) entry which is preliminary data.</text>
</comment>
<dbReference type="AlphaFoldDB" id="A0A3E2NGR3"/>
<dbReference type="EMBL" id="QOHO01000013">
    <property type="protein sequence ID" value="RFZ80196.1"/>
    <property type="molecule type" value="Genomic_DNA"/>
</dbReference>